<keyword evidence="5" id="KW-1185">Reference proteome</keyword>
<feature type="region of interest" description="Disordered" evidence="2">
    <location>
        <begin position="575"/>
        <end position="599"/>
    </location>
</feature>
<gene>
    <name evidence="4" type="ORF">HLH34_17920</name>
</gene>
<dbReference type="Gene3D" id="1.25.40.10">
    <property type="entry name" value="Tetratricopeptide repeat domain"/>
    <property type="match status" value="3"/>
</dbReference>
<keyword evidence="1" id="KW-0802">TPR repeat</keyword>
<comment type="caution">
    <text evidence="4">The sequence shown here is derived from an EMBL/GenBank/DDBJ whole genome shotgun (WGS) entry which is preliminary data.</text>
</comment>
<dbReference type="AlphaFoldDB" id="A0A7W4JW15"/>
<protein>
    <submittedName>
        <fullName evidence="4">Tetratricopeptide repeat protein</fullName>
    </submittedName>
</protein>
<dbReference type="PANTHER" id="PTHR12558">
    <property type="entry name" value="CELL DIVISION CYCLE 16,23,27"/>
    <property type="match status" value="1"/>
</dbReference>
<dbReference type="PROSITE" id="PS50005">
    <property type="entry name" value="TPR"/>
    <property type="match status" value="2"/>
</dbReference>
<evidence type="ECO:0000256" key="1">
    <source>
        <dbReference type="PROSITE-ProRule" id="PRU00339"/>
    </source>
</evidence>
<evidence type="ECO:0000313" key="5">
    <source>
        <dbReference type="Proteomes" id="UP000555756"/>
    </source>
</evidence>
<accession>A0A7W4JW15</accession>
<dbReference type="PANTHER" id="PTHR12558:SF13">
    <property type="entry name" value="CELL DIVISION CYCLE PROTEIN 27 HOMOLOG"/>
    <property type="match status" value="1"/>
</dbReference>
<keyword evidence="3" id="KW-0732">Signal</keyword>
<proteinExistence type="predicted"/>
<dbReference type="InterPro" id="IPR011990">
    <property type="entry name" value="TPR-like_helical_dom_sf"/>
</dbReference>
<feature type="chain" id="PRO_5031037928" evidence="3">
    <location>
        <begin position="30"/>
        <end position="599"/>
    </location>
</feature>
<dbReference type="Pfam" id="PF13432">
    <property type="entry name" value="TPR_16"/>
    <property type="match status" value="3"/>
</dbReference>
<evidence type="ECO:0000256" key="3">
    <source>
        <dbReference type="SAM" id="SignalP"/>
    </source>
</evidence>
<evidence type="ECO:0000256" key="2">
    <source>
        <dbReference type="SAM" id="MobiDB-lite"/>
    </source>
</evidence>
<dbReference type="RefSeq" id="WP_183120924.1">
    <property type="nucleotide sequence ID" value="NZ_JABEQF010000023.1"/>
</dbReference>
<organism evidence="4 5">
    <name type="scientific">Gluconacetobacter azotocaptans</name>
    <dbReference type="NCBI Taxonomy" id="142834"/>
    <lineage>
        <taxon>Bacteria</taxon>
        <taxon>Pseudomonadati</taxon>
        <taxon>Pseudomonadota</taxon>
        <taxon>Alphaproteobacteria</taxon>
        <taxon>Acetobacterales</taxon>
        <taxon>Acetobacteraceae</taxon>
        <taxon>Gluconacetobacter</taxon>
    </lineage>
</organism>
<dbReference type="SUPFAM" id="SSF48452">
    <property type="entry name" value="TPR-like"/>
    <property type="match status" value="3"/>
</dbReference>
<reference evidence="4 5" key="1">
    <citation type="submission" date="2020-04" db="EMBL/GenBank/DDBJ databases">
        <title>Description of novel Gluconacetobacter.</title>
        <authorList>
            <person name="Sombolestani A."/>
        </authorList>
    </citation>
    <scope>NUCLEOTIDE SEQUENCE [LARGE SCALE GENOMIC DNA]</scope>
    <source>
        <strain evidence="4 5">LMG 21311</strain>
    </source>
</reference>
<feature type="repeat" description="TPR" evidence="1">
    <location>
        <begin position="393"/>
        <end position="426"/>
    </location>
</feature>
<dbReference type="PROSITE" id="PS51257">
    <property type="entry name" value="PROKAR_LIPOPROTEIN"/>
    <property type="match status" value="1"/>
</dbReference>
<dbReference type="SMART" id="SM00028">
    <property type="entry name" value="TPR"/>
    <property type="match status" value="5"/>
</dbReference>
<dbReference type="EMBL" id="JABEQF010000023">
    <property type="protein sequence ID" value="MBB2191812.1"/>
    <property type="molecule type" value="Genomic_DNA"/>
</dbReference>
<feature type="signal peptide" evidence="3">
    <location>
        <begin position="1"/>
        <end position="29"/>
    </location>
</feature>
<sequence length="599" mass="63460">MQCFRVVCTSVLAVTVSMAACLPHGRAQAAPFAPTDAVHAGGAQPPGLAGAVLVATVAALEGDNRTAGQAFGDAARLDPSRPNLLRQAFLYSALAGDGTASQLAAQLPGQAMAELVMGDDAVLAGRWAEAKAHYGRAPQDAMLAMLRPLLEAWSLAGDGQVDAALSVLAPWTGAHATGEGGLGGYYAIHAALIAEAAGQRQRADALYRTALALSPGHDVFTTRALGHWLVGQGRRDEAVRLADRLIDALPGLSLARDGIVASFGRPPATTPRQGLAQAYFFLSALIGQEAARLADPSGRPVREEGMRDVQMLLLRFALALDHGFGQGRLMLSSLQSDAGQPALARDTIDQAAPDDPLSTIIRLQQARLDAATDHSADAQQILTRLAREYPDQPQIWQMLGNLYSGRQDWNAAIAAFDRAVAVSGHLAGDGWTLLFERAVAYDRSGRWPQAQADLQRALDLAPNEAMLLNYLGYSLVERSQDLPKAEALLRRAVAIAPGDAAIRDSLGWALVRQGRIADGLGLLEGAAEQTPEDPAVNYHLGVAYWQSGRPREAVSQWHMAELLPGEASDAQKIRAALADAARSGHEEPPPGQQIGQKKD</sequence>
<dbReference type="InterPro" id="IPR019734">
    <property type="entry name" value="TPR_rpt"/>
</dbReference>
<dbReference type="Proteomes" id="UP000555756">
    <property type="component" value="Unassembled WGS sequence"/>
</dbReference>
<evidence type="ECO:0000313" key="4">
    <source>
        <dbReference type="EMBL" id="MBB2191812.1"/>
    </source>
</evidence>
<name>A0A7W4JW15_9PROT</name>
<feature type="repeat" description="TPR" evidence="1">
    <location>
        <begin position="431"/>
        <end position="464"/>
    </location>
</feature>